<keyword evidence="4" id="KW-1185">Reference proteome</keyword>
<reference evidence="3 4" key="1">
    <citation type="journal article" date="2021" name="Int. J. Syst. Evol. Microbiol.">
        <title>Reticulibacter mediterranei gen. nov., sp. nov., within the new family Reticulibacteraceae fam. nov., and Ktedonospora formicarum gen. nov., sp. nov., Ktedonobacter robiniae sp. nov., Dictyobacter formicarum sp. nov. and Dictyobacter arantiisoli sp. nov., belonging to the class Ktedonobacteria.</title>
        <authorList>
            <person name="Yabe S."/>
            <person name="Zheng Y."/>
            <person name="Wang C.M."/>
            <person name="Sakai Y."/>
            <person name="Abe K."/>
            <person name="Yokota A."/>
            <person name="Donadio S."/>
            <person name="Cavaletti L."/>
            <person name="Monciardini P."/>
        </authorList>
    </citation>
    <scope>NUCLEOTIDE SEQUENCE [LARGE SCALE GENOMIC DNA]</scope>
    <source>
        <strain evidence="3 4">SOSP1-30</strain>
    </source>
</reference>
<proteinExistence type="predicted"/>
<comment type="caution">
    <text evidence="3">The sequence shown here is derived from an EMBL/GenBank/DDBJ whole genome shotgun (WGS) entry which is preliminary data.</text>
</comment>
<evidence type="ECO:0000313" key="4">
    <source>
        <dbReference type="Proteomes" id="UP000654345"/>
    </source>
</evidence>
<dbReference type="SUPFAM" id="SSF56317">
    <property type="entry name" value="Carbon-nitrogen hydrolase"/>
    <property type="match status" value="1"/>
</dbReference>
<dbReference type="PANTHER" id="PTHR43674:SF2">
    <property type="entry name" value="BETA-UREIDOPROPIONASE"/>
    <property type="match status" value="1"/>
</dbReference>
<name>A0ABQ3UWG1_9CHLR</name>
<feature type="domain" description="CN hydrolase" evidence="2">
    <location>
        <begin position="4"/>
        <end position="238"/>
    </location>
</feature>
<dbReference type="Pfam" id="PF00795">
    <property type="entry name" value="CN_hydrolase"/>
    <property type="match status" value="1"/>
</dbReference>
<dbReference type="InterPro" id="IPR036526">
    <property type="entry name" value="C-N_Hydrolase_sf"/>
</dbReference>
<dbReference type="InterPro" id="IPR003010">
    <property type="entry name" value="C-N_Hydrolase"/>
</dbReference>
<dbReference type="CDD" id="cd07197">
    <property type="entry name" value="nitrilase"/>
    <property type="match status" value="1"/>
</dbReference>
<evidence type="ECO:0000259" key="2">
    <source>
        <dbReference type="PROSITE" id="PS50263"/>
    </source>
</evidence>
<dbReference type="PANTHER" id="PTHR43674">
    <property type="entry name" value="NITRILASE C965.09-RELATED"/>
    <property type="match status" value="1"/>
</dbReference>
<dbReference type="InterPro" id="IPR050345">
    <property type="entry name" value="Aliph_Amidase/BUP"/>
</dbReference>
<dbReference type="EMBL" id="BNJG01000002">
    <property type="protein sequence ID" value="GHO57015.1"/>
    <property type="molecule type" value="Genomic_DNA"/>
</dbReference>
<protein>
    <recommendedName>
        <fullName evidence="2">CN hydrolase domain-containing protein</fullName>
    </recommendedName>
</protein>
<dbReference type="Proteomes" id="UP000654345">
    <property type="component" value="Unassembled WGS sequence"/>
</dbReference>
<sequence>MSCMRVTVCELPDERQAFAPAWEALVAYVKEQKSELVLLPELPFSAWFGRTPEFKADVWQRAEAEHEVMMRRLPELAPAIVLGTHLLTEEGRHLNRGFSWSSADGYRGIHDKYYFPDEEDFYERRWFDRSPRDFTVAHVQQDLALGFLICTEVMFNEWARHYGRQDANIIAVPRAATRHERWVIAPQMAAIASGAFVLSSNRVDEHLFSGRGLVIDPDGKLLAETSREKPFVTVDIDLEQSTQAKRTYPRDVVE</sequence>
<accession>A0ABQ3UWG1</accession>
<keyword evidence="1" id="KW-0378">Hydrolase</keyword>
<evidence type="ECO:0000256" key="1">
    <source>
        <dbReference type="ARBA" id="ARBA00022801"/>
    </source>
</evidence>
<gene>
    <name evidence="3" type="ORF">KSB_54900</name>
</gene>
<evidence type="ECO:0000313" key="3">
    <source>
        <dbReference type="EMBL" id="GHO57015.1"/>
    </source>
</evidence>
<organism evidence="3 4">
    <name type="scientific">Ktedonobacter robiniae</name>
    <dbReference type="NCBI Taxonomy" id="2778365"/>
    <lineage>
        <taxon>Bacteria</taxon>
        <taxon>Bacillati</taxon>
        <taxon>Chloroflexota</taxon>
        <taxon>Ktedonobacteria</taxon>
        <taxon>Ktedonobacterales</taxon>
        <taxon>Ktedonobacteraceae</taxon>
        <taxon>Ktedonobacter</taxon>
    </lineage>
</organism>
<dbReference type="PROSITE" id="PS50263">
    <property type="entry name" value="CN_HYDROLASE"/>
    <property type="match status" value="1"/>
</dbReference>
<dbReference type="Gene3D" id="3.60.110.10">
    <property type="entry name" value="Carbon-nitrogen hydrolase"/>
    <property type="match status" value="1"/>
</dbReference>